<protein>
    <recommendedName>
        <fullName evidence="4">N-acylneuraminate cytidylyltransferase</fullName>
    </recommendedName>
</protein>
<reference evidence="2 3" key="1">
    <citation type="submission" date="2021-06" db="EMBL/GenBank/DDBJ databases">
        <authorList>
            <person name="Palmer J.M."/>
        </authorList>
    </citation>
    <scope>NUCLEOTIDE SEQUENCE [LARGE SCALE GENOMIC DNA]</scope>
    <source>
        <strain evidence="2 3">XC_2019</strain>
        <tissue evidence="2">Muscle</tissue>
    </source>
</reference>
<dbReference type="InterPro" id="IPR003329">
    <property type="entry name" value="Cytidylyl_trans"/>
</dbReference>
<evidence type="ECO:0008006" key="4">
    <source>
        <dbReference type="Google" id="ProtNLM"/>
    </source>
</evidence>
<dbReference type="PANTHER" id="PTHR21485:SF3">
    <property type="entry name" value="N-ACYLNEURAMINATE CYTIDYLYLTRANSFERASE"/>
    <property type="match status" value="1"/>
</dbReference>
<feature type="non-terminal residue" evidence="2">
    <location>
        <position position="1"/>
    </location>
</feature>
<proteinExistence type="predicted"/>
<dbReference type="Proteomes" id="UP001434883">
    <property type="component" value="Unassembled WGS sequence"/>
</dbReference>
<dbReference type="Pfam" id="PF02348">
    <property type="entry name" value="CTP_transf_3"/>
    <property type="match status" value="1"/>
</dbReference>
<dbReference type="InterPro" id="IPR050793">
    <property type="entry name" value="CMP-NeuNAc_synthase"/>
</dbReference>
<accession>A0ABV0R260</accession>
<keyword evidence="3" id="KW-1185">Reference proteome</keyword>
<evidence type="ECO:0000313" key="3">
    <source>
        <dbReference type="Proteomes" id="UP001434883"/>
    </source>
</evidence>
<sequence>GWNCLQQKIMENGQGLEFDKSARVSLAARKRRASDDNEFLGGTSSSKKLCPGGSRTSSSKKPGHVAALILARGGSKGIPLKNIKPLAGVPLIGWVLRAAIDCGKFDRWVLRYVPTSGHFRSRAFTP</sequence>
<feature type="region of interest" description="Disordered" evidence="1">
    <location>
        <begin position="32"/>
        <end position="62"/>
    </location>
</feature>
<comment type="caution">
    <text evidence="2">The sequence shown here is derived from an EMBL/GenBank/DDBJ whole genome shotgun (WGS) entry which is preliminary data.</text>
</comment>
<name>A0ABV0R260_9TELE</name>
<dbReference type="Gene3D" id="3.90.550.10">
    <property type="entry name" value="Spore Coat Polysaccharide Biosynthesis Protein SpsA, Chain A"/>
    <property type="match status" value="1"/>
</dbReference>
<evidence type="ECO:0000256" key="1">
    <source>
        <dbReference type="SAM" id="MobiDB-lite"/>
    </source>
</evidence>
<dbReference type="EMBL" id="JAHRIN010032249">
    <property type="protein sequence ID" value="MEQ2202203.1"/>
    <property type="molecule type" value="Genomic_DNA"/>
</dbReference>
<gene>
    <name evidence="2" type="ORF">XENOCAPTIV_027287</name>
</gene>
<dbReference type="InterPro" id="IPR029044">
    <property type="entry name" value="Nucleotide-diphossugar_trans"/>
</dbReference>
<dbReference type="SUPFAM" id="SSF53448">
    <property type="entry name" value="Nucleotide-diphospho-sugar transferases"/>
    <property type="match status" value="1"/>
</dbReference>
<evidence type="ECO:0000313" key="2">
    <source>
        <dbReference type="EMBL" id="MEQ2202203.1"/>
    </source>
</evidence>
<dbReference type="PANTHER" id="PTHR21485">
    <property type="entry name" value="HAD SUPERFAMILY MEMBERS CMAS AND KDSC"/>
    <property type="match status" value="1"/>
</dbReference>
<organism evidence="2 3">
    <name type="scientific">Xenoophorus captivus</name>
    <dbReference type="NCBI Taxonomy" id="1517983"/>
    <lineage>
        <taxon>Eukaryota</taxon>
        <taxon>Metazoa</taxon>
        <taxon>Chordata</taxon>
        <taxon>Craniata</taxon>
        <taxon>Vertebrata</taxon>
        <taxon>Euteleostomi</taxon>
        <taxon>Actinopterygii</taxon>
        <taxon>Neopterygii</taxon>
        <taxon>Teleostei</taxon>
        <taxon>Neoteleostei</taxon>
        <taxon>Acanthomorphata</taxon>
        <taxon>Ovalentaria</taxon>
        <taxon>Atherinomorphae</taxon>
        <taxon>Cyprinodontiformes</taxon>
        <taxon>Goodeidae</taxon>
        <taxon>Xenoophorus</taxon>
    </lineage>
</organism>